<dbReference type="SMART" id="SM00861">
    <property type="entry name" value="Transket_pyr"/>
    <property type="match status" value="1"/>
</dbReference>
<dbReference type="RefSeq" id="WP_259625842.1">
    <property type="nucleotide sequence ID" value="NZ_JANYMP010000013.1"/>
</dbReference>
<dbReference type="InterPro" id="IPR009014">
    <property type="entry name" value="Transketo_C/PFOR_II"/>
</dbReference>
<dbReference type="AlphaFoldDB" id="A0A9X2VPE7"/>
<dbReference type="PANTHER" id="PTHR43825">
    <property type="entry name" value="PYRUVATE DEHYDROGENASE E1 COMPONENT"/>
    <property type="match status" value="1"/>
</dbReference>
<dbReference type="InterPro" id="IPR033248">
    <property type="entry name" value="Transketolase_C"/>
</dbReference>
<dbReference type="InterPro" id="IPR051157">
    <property type="entry name" value="PDH/Transketolase"/>
</dbReference>
<dbReference type="Pfam" id="PF02779">
    <property type="entry name" value="Transket_pyr"/>
    <property type="match status" value="1"/>
</dbReference>
<evidence type="ECO:0000313" key="5">
    <source>
        <dbReference type="EMBL" id="MCS7480348.1"/>
    </source>
</evidence>
<dbReference type="Proteomes" id="UP001141259">
    <property type="component" value="Unassembled WGS sequence"/>
</dbReference>
<dbReference type="PANTHER" id="PTHR43825:SF1">
    <property type="entry name" value="TRANSKETOLASE-LIKE PYRIMIDINE-BINDING DOMAIN-CONTAINING PROTEIN"/>
    <property type="match status" value="1"/>
</dbReference>
<dbReference type="Gene3D" id="3.40.50.920">
    <property type="match status" value="1"/>
</dbReference>
<feature type="domain" description="Transketolase-like pyrimidine-binding" evidence="4">
    <location>
        <begin position="1"/>
        <end position="165"/>
    </location>
</feature>
<dbReference type="EMBL" id="JANYMP010000013">
    <property type="protein sequence ID" value="MCS7480348.1"/>
    <property type="molecule type" value="Genomic_DNA"/>
</dbReference>
<reference evidence="5" key="1">
    <citation type="submission" date="2022-08" db="EMBL/GenBank/DDBJ databases">
        <authorList>
            <person name="Tistechok S."/>
            <person name="Samborskyy M."/>
            <person name="Roman I."/>
        </authorList>
    </citation>
    <scope>NUCLEOTIDE SEQUENCE</scope>
    <source>
        <strain evidence="5">DSM 103496</strain>
    </source>
</reference>
<evidence type="ECO:0000256" key="3">
    <source>
        <dbReference type="ARBA" id="ARBA00023052"/>
    </source>
</evidence>
<dbReference type="FunFam" id="3.40.50.970:FF:000129">
    <property type="entry name" value="Transketolase"/>
    <property type="match status" value="1"/>
</dbReference>
<dbReference type="InterPro" id="IPR029061">
    <property type="entry name" value="THDP-binding"/>
</dbReference>
<evidence type="ECO:0000259" key="4">
    <source>
        <dbReference type="SMART" id="SM00861"/>
    </source>
</evidence>
<evidence type="ECO:0000313" key="6">
    <source>
        <dbReference type="Proteomes" id="UP001141259"/>
    </source>
</evidence>
<proteinExistence type="inferred from homology"/>
<evidence type="ECO:0000256" key="1">
    <source>
        <dbReference type="ARBA" id="ARBA00001964"/>
    </source>
</evidence>
<name>A0A9X2VPE7_9PSEU</name>
<organism evidence="5 6">
    <name type="scientific">Umezawaea endophytica</name>
    <dbReference type="NCBI Taxonomy" id="1654476"/>
    <lineage>
        <taxon>Bacteria</taxon>
        <taxon>Bacillati</taxon>
        <taxon>Actinomycetota</taxon>
        <taxon>Actinomycetes</taxon>
        <taxon>Pseudonocardiales</taxon>
        <taxon>Pseudonocardiaceae</taxon>
        <taxon>Umezawaea</taxon>
    </lineage>
</organism>
<evidence type="ECO:0000256" key="2">
    <source>
        <dbReference type="ARBA" id="ARBA00007131"/>
    </source>
</evidence>
<sequence>MRDAFGAALVELAEDVPDLVVLDGDNATSTRTRLFADRFGDSFFNVGIAEQNLVGVAAGLALAGARPVACAFASMLVNRALDQITHSVAHQDLGVVLVGHYAGLSGGREGACHHSTSDVAVLRAVPNLAVLVPACDADVLPLLRLAVDRGRPAYLRLSRNPSAAVPDHDRGSLAEGWRYWGADDPEVLVVVTGPLLPSALDAVPRAGERVGVLNVVSVKPFPDTAFGEVSRSARAVVAVEEHSTTGGLGSAVAEAASGSGATHLRIGVPDVFTVSGDHGELLQLYGLTTERIASVVRSLTRGELDDGHQH</sequence>
<dbReference type="InterPro" id="IPR005475">
    <property type="entry name" value="Transketolase-like_Pyr-bd"/>
</dbReference>
<keyword evidence="3" id="KW-0786">Thiamine pyrophosphate</keyword>
<dbReference type="Pfam" id="PF02780">
    <property type="entry name" value="Transketolase_C"/>
    <property type="match status" value="1"/>
</dbReference>
<keyword evidence="6" id="KW-1185">Reference proteome</keyword>
<comment type="similarity">
    <text evidence="2">Belongs to the transketolase family.</text>
</comment>
<gene>
    <name evidence="5" type="ORF">NZH93_26130</name>
</gene>
<dbReference type="SUPFAM" id="SSF52518">
    <property type="entry name" value="Thiamin diphosphate-binding fold (THDP-binding)"/>
    <property type="match status" value="1"/>
</dbReference>
<dbReference type="GO" id="GO:0000287">
    <property type="term" value="F:magnesium ion binding"/>
    <property type="evidence" value="ECO:0007669"/>
    <property type="project" value="UniProtKB-ARBA"/>
</dbReference>
<dbReference type="SUPFAM" id="SSF52922">
    <property type="entry name" value="TK C-terminal domain-like"/>
    <property type="match status" value="1"/>
</dbReference>
<protein>
    <recommendedName>
        <fullName evidence="4">Transketolase-like pyrimidine-binding domain-containing protein</fullName>
    </recommendedName>
</protein>
<accession>A0A9X2VPE7</accession>
<dbReference type="Gene3D" id="3.40.50.970">
    <property type="match status" value="1"/>
</dbReference>
<comment type="caution">
    <text evidence="5">The sequence shown here is derived from an EMBL/GenBank/DDBJ whole genome shotgun (WGS) entry which is preliminary data.</text>
</comment>
<comment type="cofactor">
    <cofactor evidence="1">
        <name>thiamine diphosphate</name>
        <dbReference type="ChEBI" id="CHEBI:58937"/>
    </cofactor>
</comment>
<dbReference type="CDD" id="cd07033">
    <property type="entry name" value="TPP_PYR_DXS_TK_like"/>
    <property type="match status" value="1"/>
</dbReference>